<proteinExistence type="predicted"/>
<dbReference type="EMBL" id="CM023485">
    <property type="protein sequence ID" value="KAH6930392.1"/>
    <property type="molecule type" value="Genomic_DNA"/>
</dbReference>
<gene>
    <name evidence="1" type="ORF">HPB50_013177</name>
</gene>
<name>A0ACB7S5D7_HYAAI</name>
<reference evidence="1" key="1">
    <citation type="submission" date="2020-05" db="EMBL/GenBank/DDBJ databases">
        <title>Large-scale comparative analyses of tick genomes elucidate their genetic diversity and vector capacities.</title>
        <authorList>
            <person name="Jia N."/>
            <person name="Wang J."/>
            <person name="Shi W."/>
            <person name="Du L."/>
            <person name="Sun Y."/>
            <person name="Zhan W."/>
            <person name="Jiang J."/>
            <person name="Wang Q."/>
            <person name="Zhang B."/>
            <person name="Ji P."/>
            <person name="Sakyi L.B."/>
            <person name="Cui X."/>
            <person name="Yuan T."/>
            <person name="Jiang B."/>
            <person name="Yang W."/>
            <person name="Lam T.T.-Y."/>
            <person name="Chang Q."/>
            <person name="Ding S."/>
            <person name="Wang X."/>
            <person name="Zhu J."/>
            <person name="Ruan X."/>
            <person name="Zhao L."/>
            <person name="Wei J."/>
            <person name="Que T."/>
            <person name="Du C."/>
            <person name="Cheng J."/>
            <person name="Dai P."/>
            <person name="Han X."/>
            <person name="Huang E."/>
            <person name="Gao Y."/>
            <person name="Liu J."/>
            <person name="Shao H."/>
            <person name="Ye R."/>
            <person name="Li L."/>
            <person name="Wei W."/>
            <person name="Wang X."/>
            <person name="Wang C."/>
            <person name="Yang T."/>
            <person name="Huo Q."/>
            <person name="Li W."/>
            <person name="Guo W."/>
            <person name="Chen H."/>
            <person name="Zhou L."/>
            <person name="Ni X."/>
            <person name="Tian J."/>
            <person name="Zhou Y."/>
            <person name="Sheng Y."/>
            <person name="Liu T."/>
            <person name="Pan Y."/>
            <person name="Xia L."/>
            <person name="Li J."/>
            <person name="Zhao F."/>
            <person name="Cao W."/>
        </authorList>
    </citation>
    <scope>NUCLEOTIDE SEQUENCE</scope>
    <source>
        <strain evidence="1">Hyas-2018</strain>
    </source>
</reference>
<sequence>MSRGTDDASAAFGSSSRAAGGSYRRSGAGGTEGSSAAASGASANGKASFSRTSATVAVVVCLAALIIVWLLVMGSSKKPTDAPPMRSPPPAMVRKPFLPHMNDRSGPALPPPPRRVPQPPVEHPMPPSFMKPPQPAARLPISPKPSDEHTVSVALPGSRVAAANDSLAERPYSPDDDYLPPPRSDFPEKAAALCSARSLRPHDQAFLQAFETTLSILSALCSIKIVMDANRDQSFMFGDTYYLGKTIVLLRCVKPTQTVYLHAAGFTIKEQQTTLVRELDKTFVGIGKMAINDDLEMLKIETDSPLELNESYTLSIEFAGAIRNIPRGIYKSYFVSDNERITVVSTQFLPTYARWVFPCFDEPSLRATFDLVLVRPKNYRSFSNMPLSKSEERSRDFVADYFDRTPPMATHNLGFVIGPYVTVGNGMIKVHGTTQQVRNADYALQVAPKILQYCQDTFSLNYPIPKLDLVSAPLLPSPAVDQWGLITFQDVYLTFRSDDTPFQMKVDSLRVITNKIAQQWMGNLVTMAWWDDMWLKEGISRYITYTAANRADPQTDVSFTVLESDAHLAMEADGFNSSAPVSRPLNTPVDIRRHINVVTLSKGAALVRMMAHMVPSNLFRLALTELFKKYSYQSIHPQHLYKEIHTAQKAMYDRVTVNLTTVMREWTYKPGFPVVFVNRSYETNTFWLYQKRFIFGSGPVDKQLLFNIFDSTLWHIPISVVTEDNPDFTATAPKHWLSTRNSQLYGAPTKNHWLLLNAQETYYYKVNYDRNNWLLLVGQLETDHKANVFDIYCTPGTYTG</sequence>
<organism evidence="1 2">
    <name type="scientific">Hyalomma asiaticum</name>
    <name type="common">Tick</name>
    <dbReference type="NCBI Taxonomy" id="266040"/>
    <lineage>
        <taxon>Eukaryota</taxon>
        <taxon>Metazoa</taxon>
        <taxon>Ecdysozoa</taxon>
        <taxon>Arthropoda</taxon>
        <taxon>Chelicerata</taxon>
        <taxon>Arachnida</taxon>
        <taxon>Acari</taxon>
        <taxon>Parasitiformes</taxon>
        <taxon>Ixodida</taxon>
        <taxon>Ixodoidea</taxon>
        <taxon>Ixodidae</taxon>
        <taxon>Hyalomminae</taxon>
        <taxon>Hyalomma</taxon>
    </lineage>
</organism>
<evidence type="ECO:0000313" key="2">
    <source>
        <dbReference type="Proteomes" id="UP000821845"/>
    </source>
</evidence>
<evidence type="ECO:0000313" key="1">
    <source>
        <dbReference type="EMBL" id="KAH6930392.1"/>
    </source>
</evidence>
<dbReference type="Proteomes" id="UP000821845">
    <property type="component" value="Chromosome 5"/>
</dbReference>
<keyword evidence="2" id="KW-1185">Reference proteome</keyword>
<comment type="caution">
    <text evidence="1">The sequence shown here is derived from an EMBL/GenBank/DDBJ whole genome shotgun (WGS) entry which is preliminary data.</text>
</comment>
<protein>
    <submittedName>
        <fullName evidence="1">Uncharacterized protein</fullName>
    </submittedName>
</protein>
<accession>A0ACB7S5D7</accession>